<comment type="caution">
    <text evidence="1">The sequence shown here is derived from an EMBL/GenBank/DDBJ whole genome shotgun (WGS) entry which is preliminary data.</text>
</comment>
<gene>
    <name evidence="1" type="ORF">CDL12_18803</name>
</gene>
<sequence>MSLFFVADFLLIPPETEETWCLFLLFFRYFSQEGFHVFAKFYVKCLRGGSIQQHYFLANQNDAIRGTAVLSQGNWHLIQASSFSIILG</sequence>
<organism evidence="1 2">
    <name type="scientific">Handroanthus impetiginosus</name>
    <dbReference type="NCBI Taxonomy" id="429701"/>
    <lineage>
        <taxon>Eukaryota</taxon>
        <taxon>Viridiplantae</taxon>
        <taxon>Streptophyta</taxon>
        <taxon>Embryophyta</taxon>
        <taxon>Tracheophyta</taxon>
        <taxon>Spermatophyta</taxon>
        <taxon>Magnoliopsida</taxon>
        <taxon>eudicotyledons</taxon>
        <taxon>Gunneridae</taxon>
        <taxon>Pentapetalae</taxon>
        <taxon>asterids</taxon>
        <taxon>lamiids</taxon>
        <taxon>Lamiales</taxon>
        <taxon>Bignoniaceae</taxon>
        <taxon>Crescentiina</taxon>
        <taxon>Tabebuia alliance</taxon>
        <taxon>Handroanthus</taxon>
    </lineage>
</organism>
<name>A0A2G9GTR9_9LAMI</name>
<accession>A0A2G9GTR9</accession>
<evidence type="ECO:0000313" key="2">
    <source>
        <dbReference type="Proteomes" id="UP000231279"/>
    </source>
</evidence>
<proteinExistence type="predicted"/>
<evidence type="ECO:0000313" key="1">
    <source>
        <dbReference type="EMBL" id="PIN08615.1"/>
    </source>
</evidence>
<dbReference type="Proteomes" id="UP000231279">
    <property type="component" value="Unassembled WGS sequence"/>
</dbReference>
<protein>
    <submittedName>
        <fullName evidence="1">Uncharacterized protein</fullName>
    </submittedName>
</protein>
<dbReference type="AlphaFoldDB" id="A0A2G9GTR9"/>
<keyword evidence="2" id="KW-1185">Reference proteome</keyword>
<reference evidence="2" key="1">
    <citation type="journal article" date="2018" name="Gigascience">
        <title>Genome assembly of the Pink Ipe (Handroanthus impetiginosus, Bignoniaceae), a highly valued, ecologically keystone Neotropical timber forest tree.</title>
        <authorList>
            <person name="Silva-Junior O.B."/>
            <person name="Grattapaglia D."/>
            <person name="Novaes E."/>
            <person name="Collevatti R.G."/>
        </authorList>
    </citation>
    <scope>NUCLEOTIDE SEQUENCE [LARGE SCALE GENOMIC DNA]</scope>
    <source>
        <strain evidence="2">cv. UFG-1</strain>
    </source>
</reference>
<dbReference type="EMBL" id="NKXS01003750">
    <property type="protein sequence ID" value="PIN08615.1"/>
    <property type="molecule type" value="Genomic_DNA"/>
</dbReference>